<dbReference type="Proteomes" id="UP000252182">
    <property type="component" value="Chromosome"/>
</dbReference>
<keyword evidence="3" id="KW-1185">Reference proteome</keyword>
<sequence length="117" mass="13022">MLLCVFAVSGLLMKGMWFTWFICGLVFRRRCQYDVAKSLETVVCAIRAGLSVRGCSEDSSVSFSNNNSPILGAVVILAETVCRVWVECWMFLNVCPMHGFETAAVRVPQALVDTHRV</sequence>
<protein>
    <submittedName>
        <fullName evidence="2">Uncharacterized protein</fullName>
    </submittedName>
</protein>
<evidence type="ECO:0000256" key="1">
    <source>
        <dbReference type="SAM" id="Phobius"/>
    </source>
</evidence>
<keyword evidence="1" id="KW-0472">Membrane</keyword>
<reference evidence="3" key="1">
    <citation type="submission" date="2018-07" db="EMBL/GenBank/DDBJ databases">
        <authorList>
            <person name="Kim H."/>
        </authorList>
    </citation>
    <scope>NUCLEOTIDE SEQUENCE [LARGE SCALE GENOMIC DNA]</scope>
    <source>
        <strain evidence="3">F02</strain>
    </source>
</reference>
<feature type="transmembrane region" description="Helical" evidence="1">
    <location>
        <begin position="6"/>
        <end position="27"/>
    </location>
</feature>
<keyword evidence="1" id="KW-0812">Transmembrane</keyword>
<organism evidence="2 3">
    <name type="scientific">Ephemeroptericola cinctiostellae</name>
    <dbReference type="NCBI Taxonomy" id="2268024"/>
    <lineage>
        <taxon>Bacteria</taxon>
        <taxon>Pseudomonadati</taxon>
        <taxon>Pseudomonadota</taxon>
        <taxon>Betaproteobacteria</taxon>
        <taxon>Burkholderiales</taxon>
        <taxon>Burkholderiaceae</taxon>
        <taxon>Ephemeroptericola</taxon>
    </lineage>
</organism>
<proteinExistence type="predicted"/>
<name>A0A345D9T7_9BURK</name>
<dbReference type="AlphaFoldDB" id="A0A345D9T7"/>
<accession>A0A345D9T7</accession>
<evidence type="ECO:0000313" key="3">
    <source>
        <dbReference type="Proteomes" id="UP000252182"/>
    </source>
</evidence>
<dbReference type="EMBL" id="CP031124">
    <property type="protein sequence ID" value="AXF85125.1"/>
    <property type="molecule type" value="Genomic_DNA"/>
</dbReference>
<evidence type="ECO:0000313" key="2">
    <source>
        <dbReference type="EMBL" id="AXF85125.1"/>
    </source>
</evidence>
<dbReference type="KEGG" id="hyf:DTO96_100844"/>
<keyword evidence="1" id="KW-1133">Transmembrane helix</keyword>
<gene>
    <name evidence="2" type="ORF">DTO96_100844</name>
</gene>